<reference evidence="2" key="1">
    <citation type="submission" date="2022-10" db="EMBL/GenBank/DDBJ databases">
        <title>Puccinia triticina Genome sequencing and assembly.</title>
        <authorList>
            <person name="Li C."/>
        </authorList>
    </citation>
    <scope>NUCLEOTIDE SEQUENCE</scope>
    <source>
        <strain evidence="2">Pt15</strain>
    </source>
</reference>
<keyword evidence="3" id="KW-1185">Reference proteome</keyword>
<evidence type="ECO:0000313" key="2">
    <source>
        <dbReference type="EMBL" id="WAQ88248.1"/>
    </source>
</evidence>
<evidence type="ECO:0000313" key="3">
    <source>
        <dbReference type="Proteomes" id="UP001164743"/>
    </source>
</evidence>
<accession>A0ABY7CTL4</accession>
<feature type="compositionally biased region" description="Low complexity" evidence="1">
    <location>
        <begin position="10"/>
        <end position="35"/>
    </location>
</feature>
<name>A0ABY7CTL4_9BASI</name>
<evidence type="ECO:0008006" key="4">
    <source>
        <dbReference type="Google" id="ProtNLM"/>
    </source>
</evidence>
<organism evidence="2 3">
    <name type="scientific">Puccinia triticina</name>
    <dbReference type="NCBI Taxonomy" id="208348"/>
    <lineage>
        <taxon>Eukaryota</taxon>
        <taxon>Fungi</taxon>
        <taxon>Dikarya</taxon>
        <taxon>Basidiomycota</taxon>
        <taxon>Pucciniomycotina</taxon>
        <taxon>Pucciniomycetes</taxon>
        <taxon>Pucciniales</taxon>
        <taxon>Pucciniaceae</taxon>
        <taxon>Puccinia</taxon>
    </lineage>
</organism>
<feature type="region of interest" description="Disordered" evidence="1">
    <location>
        <begin position="1"/>
        <end position="87"/>
    </location>
</feature>
<dbReference type="EMBL" id="CP110429">
    <property type="protein sequence ID" value="WAQ88248.1"/>
    <property type="molecule type" value="Genomic_DNA"/>
</dbReference>
<sequence length="87" mass="9629">MAQDPAKTANHQNPNPNPKNGNNSQPRQQASSSRAHSPRDQGPSGGRQSRTQGYKGNRWDGGYNDRGRDRSKDRKDRGNNQGDTRGE</sequence>
<dbReference type="Proteomes" id="UP001164743">
    <property type="component" value="Chromosome 9A"/>
</dbReference>
<feature type="compositionally biased region" description="Basic and acidic residues" evidence="1">
    <location>
        <begin position="63"/>
        <end position="87"/>
    </location>
</feature>
<gene>
    <name evidence="2" type="ORF">PtA15_9A375</name>
</gene>
<dbReference type="RefSeq" id="XP_053023803.1">
    <property type="nucleotide sequence ID" value="XM_053172576.1"/>
</dbReference>
<proteinExistence type="predicted"/>
<protein>
    <recommendedName>
        <fullName evidence="4">Pseudouridine synthase</fullName>
    </recommendedName>
</protein>
<dbReference type="GeneID" id="77813471"/>
<evidence type="ECO:0000256" key="1">
    <source>
        <dbReference type="SAM" id="MobiDB-lite"/>
    </source>
</evidence>